<keyword evidence="4" id="KW-0804">Transcription</keyword>
<dbReference type="PANTHER" id="PTHR30419">
    <property type="entry name" value="HTH-TYPE TRANSCRIPTIONAL REGULATOR YBHD"/>
    <property type="match status" value="1"/>
</dbReference>
<dbReference type="PANTHER" id="PTHR30419:SF30">
    <property type="entry name" value="LYSR FAMILY TRANSCRIPTIONAL REGULATOR"/>
    <property type="match status" value="1"/>
</dbReference>
<dbReference type="Proteomes" id="UP000652198">
    <property type="component" value="Unassembled WGS sequence"/>
</dbReference>
<evidence type="ECO:0000259" key="5">
    <source>
        <dbReference type="PROSITE" id="PS50931"/>
    </source>
</evidence>
<dbReference type="SUPFAM" id="SSF46785">
    <property type="entry name" value="Winged helix' DNA-binding domain"/>
    <property type="match status" value="1"/>
</dbReference>
<proteinExistence type="inferred from homology"/>
<dbReference type="CDD" id="cd05466">
    <property type="entry name" value="PBP2_LTTR_substrate"/>
    <property type="match status" value="1"/>
</dbReference>
<gene>
    <name evidence="6" type="ORF">GNZ12_39240</name>
</gene>
<dbReference type="EMBL" id="WOEY01000159">
    <property type="protein sequence ID" value="NPT47223.1"/>
    <property type="molecule type" value="Genomic_DNA"/>
</dbReference>
<evidence type="ECO:0000256" key="3">
    <source>
        <dbReference type="ARBA" id="ARBA00023125"/>
    </source>
</evidence>
<evidence type="ECO:0000256" key="2">
    <source>
        <dbReference type="ARBA" id="ARBA00023015"/>
    </source>
</evidence>
<keyword evidence="7" id="KW-1185">Reference proteome</keyword>
<dbReference type="InterPro" id="IPR036390">
    <property type="entry name" value="WH_DNA-bd_sf"/>
</dbReference>
<dbReference type="InterPro" id="IPR000847">
    <property type="entry name" value="LysR_HTH_N"/>
</dbReference>
<dbReference type="RefSeq" id="WP_172317769.1">
    <property type="nucleotide sequence ID" value="NZ_WOEY01000159.1"/>
</dbReference>
<feature type="domain" description="HTH lysR-type" evidence="5">
    <location>
        <begin position="1"/>
        <end position="58"/>
    </location>
</feature>
<dbReference type="Gene3D" id="3.40.190.10">
    <property type="entry name" value="Periplasmic binding protein-like II"/>
    <property type="match status" value="2"/>
</dbReference>
<dbReference type="InterPro" id="IPR005119">
    <property type="entry name" value="LysR_subst-bd"/>
</dbReference>
<evidence type="ECO:0000313" key="6">
    <source>
        <dbReference type="EMBL" id="NPT47223.1"/>
    </source>
</evidence>
<protein>
    <submittedName>
        <fullName evidence="6">LysR family transcriptional regulator</fullName>
    </submittedName>
</protein>
<dbReference type="InterPro" id="IPR036388">
    <property type="entry name" value="WH-like_DNA-bd_sf"/>
</dbReference>
<name>A0ABX2C4S6_9BURK</name>
<comment type="similarity">
    <text evidence="1">Belongs to the LysR transcriptional regulatory family.</text>
</comment>
<dbReference type="Pfam" id="PF03466">
    <property type="entry name" value="LysR_substrate"/>
    <property type="match status" value="1"/>
</dbReference>
<evidence type="ECO:0000256" key="1">
    <source>
        <dbReference type="ARBA" id="ARBA00009437"/>
    </source>
</evidence>
<accession>A0ABX2C4S6</accession>
<keyword evidence="2" id="KW-0805">Transcription regulation</keyword>
<evidence type="ECO:0000313" key="7">
    <source>
        <dbReference type="Proteomes" id="UP000652198"/>
    </source>
</evidence>
<sequence length="308" mass="33803">MDIRKLRHVLSLAQHLTFSRASIDVNLSQPALSRSIQSIEAELGIALFDRSPSGVSLTPFGKVFTERARRIVLEANELQRDLALMQLGEYGELSIGLGATPAILLTQPLLDYFLLHAPQVHVSIKRGGRDALLRLLLDEQVDIFFGDIALLEDRSDLHLSPLPRWSSGFFCAPDHPLAARSVVPRDELLSHRIGSIELSPWAMADLCEYFEQSIASVISFRSDDFRDVEAAAVGARVVVFGNRSVFRNAIQRGALVEVPLDPPLERAARLGSVTLAARTLSPAVSRAKALAESIFADYAATEIEAKID</sequence>
<dbReference type="InterPro" id="IPR050950">
    <property type="entry name" value="HTH-type_LysR_regulators"/>
</dbReference>
<dbReference type="SUPFAM" id="SSF53850">
    <property type="entry name" value="Periplasmic binding protein-like II"/>
    <property type="match status" value="1"/>
</dbReference>
<reference evidence="6 7" key="1">
    <citation type="submission" date="2019-11" db="EMBL/GenBank/DDBJ databases">
        <title>Metabolism of dissolved organic matter in forest soils.</title>
        <authorList>
            <person name="Cyle K.T."/>
            <person name="Wilhelm R.C."/>
            <person name="Martinez C.E."/>
        </authorList>
    </citation>
    <scope>NUCLEOTIDE SEQUENCE [LARGE SCALE GENOMIC DNA]</scope>
    <source>
        <strain evidence="6 7">1N</strain>
    </source>
</reference>
<evidence type="ECO:0000256" key="4">
    <source>
        <dbReference type="ARBA" id="ARBA00023163"/>
    </source>
</evidence>
<dbReference type="PROSITE" id="PS50931">
    <property type="entry name" value="HTH_LYSR"/>
    <property type="match status" value="1"/>
</dbReference>
<dbReference type="PRINTS" id="PR00039">
    <property type="entry name" value="HTHLYSR"/>
</dbReference>
<dbReference type="Pfam" id="PF00126">
    <property type="entry name" value="HTH_1"/>
    <property type="match status" value="1"/>
</dbReference>
<comment type="caution">
    <text evidence="6">The sequence shown here is derived from an EMBL/GenBank/DDBJ whole genome shotgun (WGS) entry which is preliminary data.</text>
</comment>
<keyword evidence="3" id="KW-0238">DNA-binding</keyword>
<organism evidence="6 7">
    <name type="scientific">Paraburkholderia solitsugae</name>
    <dbReference type="NCBI Taxonomy" id="2675748"/>
    <lineage>
        <taxon>Bacteria</taxon>
        <taxon>Pseudomonadati</taxon>
        <taxon>Pseudomonadota</taxon>
        <taxon>Betaproteobacteria</taxon>
        <taxon>Burkholderiales</taxon>
        <taxon>Burkholderiaceae</taxon>
        <taxon>Paraburkholderia</taxon>
    </lineage>
</organism>
<dbReference type="Gene3D" id="1.10.10.10">
    <property type="entry name" value="Winged helix-like DNA-binding domain superfamily/Winged helix DNA-binding domain"/>
    <property type="match status" value="1"/>
</dbReference>